<dbReference type="Proteomes" id="UP000009872">
    <property type="component" value="Unassembled WGS sequence"/>
</dbReference>
<gene>
    <name evidence="1" type="ORF">HMPREF9447_03663</name>
</gene>
<dbReference type="AlphaFoldDB" id="K9DY76"/>
<dbReference type="HOGENOM" id="CLU_2767302_0_0_10"/>
<dbReference type="PATRIC" id="fig|742727.4.peg.3734"/>
<sequence>MGVVYRFYNNPFYHVTKIAMGFTVWGRNSRNDYRDFPKCFIFKEDKLHLSITFSCKHESSAFDLHYLCN</sequence>
<comment type="caution">
    <text evidence="1">The sequence shown here is derived from an EMBL/GenBank/DDBJ whole genome shotgun (WGS) entry which is preliminary data.</text>
</comment>
<dbReference type="STRING" id="742727.HMPREF9447_03663"/>
<evidence type="ECO:0000313" key="1">
    <source>
        <dbReference type="EMBL" id="EKU89338.1"/>
    </source>
</evidence>
<protein>
    <submittedName>
        <fullName evidence="1">Uncharacterized protein</fullName>
    </submittedName>
</protein>
<reference evidence="1 2" key="1">
    <citation type="submission" date="2012-09" db="EMBL/GenBank/DDBJ databases">
        <title>The Genome Sequence of Bacteroides oleiciplenus YIT 12058.</title>
        <authorList>
            <consortium name="The Broad Institute Genome Sequencing Platform"/>
            <person name="Earl A."/>
            <person name="Ward D."/>
            <person name="Feldgarden M."/>
            <person name="Gevers D."/>
            <person name="Morotomi M."/>
            <person name="Walker B."/>
            <person name="Young S.K."/>
            <person name="Zeng Q."/>
            <person name="Gargeya S."/>
            <person name="Fitzgerald M."/>
            <person name="Haas B."/>
            <person name="Abouelleil A."/>
            <person name="Alvarado L."/>
            <person name="Arachchi H.M."/>
            <person name="Berlin A.M."/>
            <person name="Chapman S.B."/>
            <person name="Goldberg J."/>
            <person name="Griggs A."/>
            <person name="Gujja S."/>
            <person name="Hansen M."/>
            <person name="Howarth C."/>
            <person name="Imamovic A."/>
            <person name="Larimer J."/>
            <person name="McCowen C."/>
            <person name="Montmayeur A."/>
            <person name="Murphy C."/>
            <person name="Neiman D."/>
            <person name="Pearson M."/>
            <person name="Priest M."/>
            <person name="Roberts A."/>
            <person name="Saif S."/>
            <person name="Shea T."/>
            <person name="Sisk P."/>
            <person name="Sykes S."/>
            <person name="Wortman J."/>
            <person name="Nusbaum C."/>
            <person name="Birren B."/>
        </authorList>
    </citation>
    <scope>NUCLEOTIDE SEQUENCE [LARGE SCALE GENOMIC DNA]</scope>
    <source>
        <strain evidence="1 2">YIT 12058</strain>
    </source>
</reference>
<proteinExistence type="predicted"/>
<dbReference type="EMBL" id="ADLF01000015">
    <property type="protein sequence ID" value="EKU89338.1"/>
    <property type="molecule type" value="Genomic_DNA"/>
</dbReference>
<accession>K9DY76</accession>
<organism evidence="1 2">
    <name type="scientific">Bacteroides oleiciplenus YIT 12058</name>
    <dbReference type="NCBI Taxonomy" id="742727"/>
    <lineage>
        <taxon>Bacteria</taxon>
        <taxon>Pseudomonadati</taxon>
        <taxon>Bacteroidota</taxon>
        <taxon>Bacteroidia</taxon>
        <taxon>Bacteroidales</taxon>
        <taxon>Bacteroidaceae</taxon>
        <taxon>Bacteroides</taxon>
    </lineage>
</organism>
<keyword evidence="2" id="KW-1185">Reference proteome</keyword>
<name>K9DY76_9BACE</name>
<evidence type="ECO:0000313" key="2">
    <source>
        <dbReference type="Proteomes" id="UP000009872"/>
    </source>
</evidence>